<accession>A0ABX0UGZ1</accession>
<evidence type="ECO:0000313" key="3">
    <source>
        <dbReference type="Proteomes" id="UP001179181"/>
    </source>
</evidence>
<dbReference type="SUPFAM" id="SSF55961">
    <property type="entry name" value="Bet v1-like"/>
    <property type="match status" value="1"/>
</dbReference>
<evidence type="ECO:0000256" key="1">
    <source>
        <dbReference type="SAM" id="SignalP"/>
    </source>
</evidence>
<gene>
    <name evidence="2" type="ORF">FHS68_001397</name>
</gene>
<name>A0ABX0UGZ1_9BACT</name>
<evidence type="ECO:0008006" key="4">
    <source>
        <dbReference type="Google" id="ProtNLM"/>
    </source>
</evidence>
<reference evidence="2 3" key="1">
    <citation type="submission" date="2020-03" db="EMBL/GenBank/DDBJ databases">
        <title>Genomic Encyclopedia of Type Strains, Phase IV (KMG-IV): sequencing the most valuable type-strain genomes for metagenomic binning, comparative biology and taxonomic classification.</title>
        <authorList>
            <person name="Goeker M."/>
        </authorList>
    </citation>
    <scope>NUCLEOTIDE SEQUENCE [LARGE SCALE GENOMIC DNA]</scope>
    <source>
        <strain evidence="2 3">DSM 102865</strain>
    </source>
</reference>
<comment type="caution">
    <text evidence="2">The sequence shown here is derived from an EMBL/GenBank/DDBJ whole genome shotgun (WGS) entry which is preliminary data.</text>
</comment>
<feature type="chain" id="PRO_5045617889" description="Polyketide cyclase / dehydrase and lipid transport" evidence="1">
    <location>
        <begin position="32"/>
        <end position="184"/>
    </location>
</feature>
<dbReference type="RefSeq" id="WP_208408186.1">
    <property type="nucleotide sequence ID" value="NZ_JAASQJ010000001.1"/>
</dbReference>
<feature type="signal peptide" evidence="1">
    <location>
        <begin position="1"/>
        <end position="31"/>
    </location>
</feature>
<sequence>MFCNQFFTRTCPVSLVAVLLSAVALVPGVSAQSKAPAKYSRPVAVTRVIDASAKQVWALLATPGHLANLHAFAKGNTTTGWSGKGSMDMLDYYGGISVERKILAWLPGKGYDLVEYELTNRAEIAQVSFRVKALGKTQSELTITERAKYPDGSTATQQAEAYKTEILPGAQQYFGSLENGINYY</sequence>
<evidence type="ECO:0000313" key="2">
    <source>
        <dbReference type="EMBL" id="NIJ52241.1"/>
    </source>
</evidence>
<protein>
    <recommendedName>
        <fullName evidence="4">Polyketide cyclase / dehydrase and lipid transport</fullName>
    </recommendedName>
</protein>
<keyword evidence="1" id="KW-0732">Signal</keyword>
<dbReference type="Gene3D" id="3.30.530.20">
    <property type="match status" value="1"/>
</dbReference>
<proteinExistence type="predicted"/>
<organism evidence="2 3">
    <name type="scientific">Dyadobacter arcticus</name>
    <dbReference type="NCBI Taxonomy" id="1078754"/>
    <lineage>
        <taxon>Bacteria</taxon>
        <taxon>Pseudomonadati</taxon>
        <taxon>Bacteroidota</taxon>
        <taxon>Cytophagia</taxon>
        <taxon>Cytophagales</taxon>
        <taxon>Spirosomataceae</taxon>
        <taxon>Dyadobacter</taxon>
    </lineage>
</organism>
<keyword evidence="3" id="KW-1185">Reference proteome</keyword>
<dbReference type="Proteomes" id="UP001179181">
    <property type="component" value="Unassembled WGS sequence"/>
</dbReference>
<dbReference type="EMBL" id="JAASQJ010000001">
    <property type="protein sequence ID" value="NIJ52241.1"/>
    <property type="molecule type" value="Genomic_DNA"/>
</dbReference>
<dbReference type="InterPro" id="IPR023393">
    <property type="entry name" value="START-like_dom_sf"/>
</dbReference>